<dbReference type="RefSeq" id="WP_238247736.1">
    <property type="nucleotide sequence ID" value="NZ_BPQX01000013.1"/>
</dbReference>
<dbReference type="Pfam" id="PF00389">
    <property type="entry name" value="2-Hacid_dh"/>
    <property type="match status" value="1"/>
</dbReference>
<dbReference type="PANTHER" id="PTHR42938">
    <property type="entry name" value="FORMATE DEHYDROGENASE 1"/>
    <property type="match status" value="1"/>
</dbReference>
<dbReference type="EMBL" id="JAUSVV010000006">
    <property type="protein sequence ID" value="MDQ0443517.1"/>
    <property type="molecule type" value="Genomic_DNA"/>
</dbReference>
<dbReference type="InterPro" id="IPR036291">
    <property type="entry name" value="NAD(P)-bd_dom_sf"/>
</dbReference>
<dbReference type="EC" id="1.1.1.310" evidence="5"/>
<feature type="domain" description="D-isomer specific 2-hydroxyacid dehydrogenase NAD-binding" evidence="4">
    <location>
        <begin position="108"/>
        <end position="288"/>
    </location>
</feature>
<dbReference type="InterPro" id="IPR006140">
    <property type="entry name" value="D-isomer_DH_NAD-bd"/>
</dbReference>
<accession>A0ABU0HNK1</accession>
<dbReference type="Pfam" id="PF02826">
    <property type="entry name" value="2-Hacid_dh_C"/>
    <property type="match status" value="1"/>
</dbReference>
<evidence type="ECO:0000313" key="6">
    <source>
        <dbReference type="Proteomes" id="UP001236369"/>
    </source>
</evidence>
<comment type="similarity">
    <text evidence="2">Belongs to the D-isomer specific 2-hydroxyacid dehydrogenase family.</text>
</comment>
<dbReference type="PROSITE" id="PS00670">
    <property type="entry name" value="D_2_HYDROXYACID_DH_2"/>
    <property type="match status" value="1"/>
</dbReference>
<dbReference type="InterPro" id="IPR006139">
    <property type="entry name" value="D-isomer_2_OHA_DH_cat_dom"/>
</dbReference>
<comment type="caution">
    <text evidence="5">The sequence shown here is derived from an EMBL/GenBank/DDBJ whole genome shotgun (WGS) entry which is preliminary data.</text>
</comment>
<dbReference type="InterPro" id="IPR029753">
    <property type="entry name" value="D-isomer_DH_CS"/>
</dbReference>
<evidence type="ECO:0000259" key="3">
    <source>
        <dbReference type="Pfam" id="PF00389"/>
    </source>
</evidence>
<protein>
    <submittedName>
        <fullName evidence="5">(S)-sulfolactate dehydrogenase</fullName>
        <ecNumber evidence="5">1.1.1.310</ecNumber>
    </submittedName>
</protein>
<dbReference type="GO" id="GO:0102155">
    <property type="term" value="F:S-sulfolactate dehydrogenase activity"/>
    <property type="evidence" value="ECO:0007669"/>
    <property type="project" value="UniProtKB-EC"/>
</dbReference>
<reference evidence="5 6" key="1">
    <citation type="submission" date="2023-07" db="EMBL/GenBank/DDBJ databases">
        <title>Genomic Encyclopedia of Type Strains, Phase IV (KMG-IV): sequencing the most valuable type-strain genomes for metagenomic binning, comparative biology and taxonomic classification.</title>
        <authorList>
            <person name="Goeker M."/>
        </authorList>
    </citation>
    <scope>NUCLEOTIDE SEQUENCE [LARGE SCALE GENOMIC DNA]</scope>
    <source>
        <strain evidence="5 6">DSM 19562</strain>
    </source>
</reference>
<sequence length="317" mass="32541">MPDIVITEFMDEDAIREALSGFDVAYDPGLVDRPDDLRAALAGARGLIVRNRTQVSAALLAAGPALRVVGRLGVGLDNIDQGACRDRGITVIPATGANDVSVAEYVIATAMLLLRGAYGATADVAAGAWPRGRLMGREIAGKRLGLVGYGSIARETAQRAAALGMEVTAYDPFLPAGHPAWSPSWGRVASLPLDDLVAGADVLSLHVPLTDATRGLIDAAMLARLPKGAILINAARGGVADEAAVAEALKEGHLGGAALDVFDREPLPAEAGAVFAGCPNLILTPHIAGVTVESNVRVSQMIARAVAGALGTSERPV</sequence>
<dbReference type="PANTHER" id="PTHR42938:SF9">
    <property type="entry name" value="FORMATE DEHYDROGENASE 1"/>
    <property type="match status" value="1"/>
</dbReference>
<name>A0ABU0HNK1_9HYPH</name>
<keyword evidence="1 2" id="KW-0560">Oxidoreductase</keyword>
<evidence type="ECO:0000256" key="2">
    <source>
        <dbReference type="RuleBase" id="RU003719"/>
    </source>
</evidence>
<evidence type="ECO:0000313" key="5">
    <source>
        <dbReference type="EMBL" id="MDQ0443517.1"/>
    </source>
</evidence>
<dbReference type="Gene3D" id="3.40.50.720">
    <property type="entry name" value="NAD(P)-binding Rossmann-like Domain"/>
    <property type="match status" value="2"/>
</dbReference>
<organism evidence="5 6">
    <name type="scientific">Methylobacterium persicinum</name>
    <dbReference type="NCBI Taxonomy" id="374426"/>
    <lineage>
        <taxon>Bacteria</taxon>
        <taxon>Pseudomonadati</taxon>
        <taxon>Pseudomonadota</taxon>
        <taxon>Alphaproteobacteria</taxon>
        <taxon>Hyphomicrobiales</taxon>
        <taxon>Methylobacteriaceae</taxon>
        <taxon>Methylobacterium</taxon>
    </lineage>
</organism>
<evidence type="ECO:0000259" key="4">
    <source>
        <dbReference type="Pfam" id="PF02826"/>
    </source>
</evidence>
<dbReference type="CDD" id="cd12173">
    <property type="entry name" value="PGDH_4"/>
    <property type="match status" value="1"/>
</dbReference>
<dbReference type="Proteomes" id="UP001236369">
    <property type="component" value="Unassembled WGS sequence"/>
</dbReference>
<evidence type="ECO:0000256" key="1">
    <source>
        <dbReference type="ARBA" id="ARBA00023002"/>
    </source>
</evidence>
<proteinExistence type="inferred from homology"/>
<keyword evidence="6" id="KW-1185">Reference proteome</keyword>
<feature type="domain" description="D-isomer specific 2-hydroxyacid dehydrogenase catalytic" evidence="3">
    <location>
        <begin position="12"/>
        <end position="311"/>
    </location>
</feature>
<dbReference type="SUPFAM" id="SSF52283">
    <property type="entry name" value="Formate/glycerate dehydrogenase catalytic domain-like"/>
    <property type="match status" value="1"/>
</dbReference>
<dbReference type="SUPFAM" id="SSF51735">
    <property type="entry name" value="NAD(P)-binding Rossmann-fold domains"/>
    <property type="match status" value="1"/>
</dbReference>
<gene>
    <name evidence="5" type="ORF">QO016_003020</name>
</gene>